<dbReference type="PANTHER" id="PTHR11846:SF0">
    <property type="entry name" value="ADENYLOSUCCINATE SYNTHETASE"/>
    <property type="match status" value="1"/>
</dbReference>
<dbReference type="Gene3D" id="3.40.440.10">
    <property type="entry name" value="Adenylosuccinate Synthetase, subunit A, domain 1"/>
    <property type="match status" value="1"/>
</dbReference>
<dbReference type="GO" id="GO:0046040">
    <property type="term" value="P:IMP metabolic process"/>
    <property type="evidence" value="ECO:0007669"/>
    <property type="project" value="TreeGrafter"/>
</dbReference>
<dbReference type="EMBL" id="JJOA01000067">
    <property type="protein sequence ID" value="KEA55128.1"/>
    <property type="molecule type" value="Genomic_DNA"/>
</dbReference>
<keyword evidence="3 8" id="KW-0479">Metal-binding</keyword>
<organism evidence="11">
    <name type="scientific">Burkholderia cenocepacia</name>
    <dbReference type="NCBI Taxonomy" id="95486"/>
    <lineage>
        <taxon>Bacteria</taxon>
        <taxon>Pseudomonadati</taxon>
        <taxon>Pseudomonadota</taxon>
        <taxon>Betaproteobacteria</taxon>
        <taxon>Burkholderiales</taxon>
        <taxon>Burkholderiaceae</taxon>
        <taxon>Burkholderia</taxon>
        <taxon>Burkholderia cepacia complex</taxon>
    </lineage>
</organism>
<dbReference type="NCBIfam" id="NF002223">
    <property type="entry name" value="PRK01117.1"/>
    <property type="match status" value="1"/>
</dbReference>
<evidence type="ECO:0000256" key="2">
    <source>
        <dbReference type="ARBA" id="ARBA00022598"/>
    </source>
</evidence>
<feature type="active site" description="Proton acceptor" evidence="8">
    <location>
        <position position="13"/>
    </location>
</feature>
<feature type="active site" description="Proton donor" evidence="8">
    <location>
        <position position="41"/>
    </location>
</feature>
<dbReference type="Gene3D" id="3.90.170.10">
    <property type="entry name" value="Adenylosuccinate Synthetase, subunit A, domain 3"/>
    <property type="match status" value="1"/>
</dbReference>
<comment type="subcellular location">
    <subcellularLocation>
        <location evidence="8">Cytoplasm</location>
    </subcellularLocation>
</comment>
<protein>
    <recommendedName>
        <fullName evidence="8 10">Adenylosuccinate synthetase</fullName>
        <shortName evidence="8">AMPSase</shortName>
        <shortName evidence="8">AdSS</shortName>
        <ecNumber evidence="8 10">6.3.4.4</ecNumber>
    </recommendedName>
    <alternativeName>
        <fullName evidence="8">IMP--aspartate ligase</fullName>
    </alternativeName>
</protein>
<feature type="active site" evidence="9">
    <location>
        <position position="139"/>
    </location>
</feature>
<keyword evidence="6 8" id="KW-0460">Magnesium</keyword>
<feature type="binding site" evidence="8">
    <location>
        <position position="303"/>
    </location>
    <ligand>
        <name>GTP</name>
        <dbReference type="ChEBI" id="CHEBI:37565"/>
    </ligand>
</feature>
<keyword evidence="7 8" id="KW-0342">GTP-binding</keyword>
<dbReference type="InterPro" id="IPR027417">
    <property type="entry name" value="P-loop_NTPase"/>
</dbReference>
<evidence type="ECO:0000256" key="8">
    <source>
        <dbReference type="HAMAP-Rule" id="MF_00011"/>
    </source>
</evidence>
<dbReference type="SUPFAM" id="SSF52540">
    <property type="entry name" value="P-loop containing nucleoside triphosphate hydrolases"/>
    <property type="match status" value="1"/>
</dbReference>
<dbReference type="GO" id="GO:0044208">
    <property type="term" value="P:'de novo' AMP biosynthetic process"/>
    <property type="evidence" value="ECO:0007669"/>
    <property type="project" value="UniProtKB-UniRule"/>
</dbReference>
<dbReference type="InterPro" id="IPR018220">
    <property type="entry name" value="Adenylosuccin_syn_GTP-bd"/>
</dbReference>
<dbReference type="Gene3D" id="1.10.300.10">
    <property type="entry name" value="Adenylosuccinate Synthetase, subunit A, domain 2"/>
    <property type="match status" value="1"/>
</dbReference>
<evidence type="ECO:0000256" key="5">
    <source>
        <dbReference type="ARBA" id="ARBA00022755"/>
    </source>
</evidence>
<evidence type="ECO:0000256" key="3">
    <source>
        <dbReference type="ARBA" id="ARBA00022723"/>
    </source>
</evidence>
<feature type="binding site" description="in other chain" evidence="8">
    <location>
        <position position="222"/>
    </location>
    <ligand>
        <name>IMP</name>
        <dbReference type="ChEBI" id="CHEBI:58053"/>
        <note>ligand shared between dimeric partners</note>
    </ligand>
</feature>
<dbReference type="GO" id="GO:0005525">
    <property type="term" value="F:GTP binding"/>
    <property type="evidence" value="ECO:0007669"/>
    <property type="project" value="UniProtKB-UniRule"/>
</dbReference>
<feature type="binding site" description="in other chain" evidence="8">
    <location>
        <position position="301"/>
    </location>
    <ligand>
        <name>IMP</name>
        <dbReference type="ChEBI" id="CHEBI:58053"/>
        <note>ligand shared between dimeric partners</note>
    </ligand>
</feature>
<feature type="binding site" description="in other chain" evidence="8">
    <location>
        <begin position="13"/>
        <end position="16"/>
    </location>
    <ligand>
        <name>IMP</name>
        <dbReference type="ChEBI" id="CHEBI:58053"/>
        <note>ligand shared between dimeric partners</note>
    </ligand>
</feature>
<comment type="subunit">
    <text evidence="1 8">Homodimer.</text>
</comment>
<dbReference type="InterPro" id="IPR033128">
    <property type="entry name" value="Adenylosuccin_syn_Lys_AS"/>
</dbReference>
<dbReference type="PROSITE" id="PS00513">
    <property type="entry name" value="ADENYLOSUCCIN_SYN_2"/>
    <property type="match status" value="1"/>
</dbReference>
<accession>A0A071M2S4</accession>
<feature type="binding site" description="in other chain" evidence="8">
    <location>
        <position position="128"/>
    </location>
    <ligand>
        <name>IMP</name>
        <dbReference type="ChEBI" id="CHEBI:58053"/>
        <note>ligand shared between dimeric partners</note>
    </ligand>
</feature>
<reference evidence="11" key="1">
    <citation type="submission" date="2014-04" db="EMBL/GenBank/DDBJ databases">
        <title>In planta biocontrol of soil-borne Fusarium wilt of banana through a plant endophytic bacterium, Burkholderia cenocepacia 869T2.</title>
        <authorList>
            <person name="Ho Y.-N."/>
            <person name="Chiang H.-M."/>
            <person name="Chao C.-P."/>
            <person name="Su C.-C."/>
            <person name="Hsu H.-F."/>
            <person name="Guo C.-T."/>
            <person name="Hsieh J.-L."/>
            <person name="Huang C.-C."/>
        </authorList>
    </citation>
    <scope>NUCLEOTIDE SEQUENCE [LARGE SCALE GENOMIC DNA]</scope>
    <source>
        <strain evidence="11">869T2</strain>
    </source>
</reference>
<feature type="binding site" evidence="8">
    <location>
        <position position="142"/>
    </location>
    <ligand>
        <name>IMP</name>
        <dbReference type="ChEBI" id="CHEBI:58053"/>
        <note>ligand shared between dimeric partners</note>
    </ligand>
</feature>
<comment type="caution">
    <text evidence="11">The sequence shown here is derived from an EMBL/GenBank/DDBJ whole genome shotgun (WGS) entry which is preliminary data.</text>
</comment>
<keyword evidence="8" id="KW-0963">Cytoplasm</keyword>
<feature type="binding site" description="in other chain" evidence="8">
    <location>
        <position position="237"/>
    </location>
    <ligand>
        <name>IMP</name>
        <dbReference type="ChEBI" id="CHEBI:58053"/>
        <note>ligand shared between dimeric partners</note>
    </ligand>
</feature>
<dbReference type="PROSITE" id="PS01266">
    <property type="entry name" value="ADENYLOSUCCIN_SYN_1"/>
    <property type="match status" value="1"/>
</dbReference>
<evidence type="ECO:0000256" key="7">
    <source>
        <dbReference type="ARBA" id="ARBA00023134"/>
    </source>
</evidence>
<sequence>MPNVVVVGAQWGDEGKGRVVDWLAAQADLVARYNGGHNAGHTLVVGDKTYKLALLPSGIVRGKRGVIGNGVALDPEALLAEIGRMAGLGLSVTPDNLSIAENATLVLPIHHAIDQAQERQRREPIGTTLRGIGPAYEDKVGRRGLRVGDLAEPGRLAAKLDVLVDHHNAWFRGLGLDEYDRDAMLATLVGLAPKILPFVRPVWADLNDATDRGECILFEGSQAVMLDIDWGTYPFVTSSGTVASAAAAGTGLGASKLGHVLGVTKAYATRVGGGPFLTELNDVTGEALRARGQEFGVNTGRPRRCGWLDAAQLRQAVRISGIDSLAITKLDVLDGFESIALCVGYELDGARVDHLPASLDAQARAKPVYERFDGWHGTVKGVRERAALPRAAQDFIARVEAVAGAPVSMITTGAERDDTIVLRNPFDVAAAA</sequence>
<dbReference type="GO" id="GO:0005737">
    <property type="term" value="C:cytoplasm"/>
    <property type="evidence" value="ECO:0007669"/>
    <property type="project" value="UniProtKB-SubCell"/>
</dbReference>
<evidence type="ECO:0000256" key="10">
    <source>
        <dbReference type="RuleBase" id="RU000520"/>
    </source>
</evidence>
<dbReference type="FunFam" id="3.90.170.10:FF:000001">
    <property type="entry name" value="Adenylosuccinate synthetase"/>
    <property type="match status" value="1"/>
</dbReference>
<comment type="pathway">
    <text evidence="8 10">Purine metabolism; AMP biosynthesis via de novo pathway; AMP from IMP: step 1/2.</text>
</comment>
<dbReference type="InterPro" id="IPR001114">
    <property type="entry name" value="Adenylosuccinate_synthetase"/>
</dbReference>
<dbReference type="InterPro" id="IPR042109">
    <property type="entry name" value="Adenylosuccinate_synth_dom1"/>
</dbReference>
<proteinExistence type="inferred from homology"/>
<name>A0A071M2S4_9BURK</name>
<dbReference type="FunFam" id="1.10.300.10:FF:000001">
    <property type="entry name" value="Adenylosuccinate synthetase"/>
    <property type="match status" value="1"/>
</dbReference>
<feature type="binding site" evidence="8">
    <location>
        <position position="40"/>
    </location>
    <ligand>
        <name>Mg(2+)</name>
        <dbReference type="ChEBI" id="CHEBI:18420"/>
    </ligand>
</feature>
<dbReference type="AlphaFoldDB" id="A0A071M2S4"/>
<evidence type="ECO:0000256" key="4">
    <source>
        <dbReference type="ARBA" id="ARBA00022741"/>
    </source>
</evidence>
<keyword evidence="5 8" id="KW-0658">Purine biosynthesis</keyword>
<comment type="function">
    <text evidence="8">Plays an important role in the de novo pathway of purine nucleotide biosynthesis. Catalyzes the first committed step in the biosynthesis of AMP from IMP.</text>
</comment>
<feature type="binding site" evidence="8">
    <location>
        <begin position="411"/>
        <end position="413"/>
    </location>
    <ligand>
        <name>GTP</name>
        <dbReference type="ChEBI" id="CHEBI:37565"/>
    </ligand>
</feature>
<evidence type="ECO:0000256" key="1">
    <source>
        <dbReference type="ARBA" id="ARBA00011738"/>
    </source>
</evidence>
<evidence type="ECO:0000313" key="11">
    <source>
        <dbReference type="EMBL" id="KEA55128.1"/>
    </source>
</evidence>
<dbReference type="Pfam" id="PF00709">
    <property type="entry name" value="Adenylsucc_synt"/>
    <property type="match status" value="1"/>
</dbReference>
<dbReference type="HAMAP" id="MF_00011">
    <property type="entry name" value="Adenylosucc_synth"/>
    <property type="match status" value="1"/>
</dbReference>
<dbReference type="InterPro" id="IPR042111">
    <property type="entry name" value="Adenylosuccinate_synth_dom3"/>
</dbReference>
<dbReference type="GO" id="GO:0000287">
    <property type="term" value="F:magnesium ion binding"/>
    <property type="evidence" value="ECO:0007669"/>
    <property type="project" value="UniProtKB-UniRule"/>
</dbReference>
<dbReference type="NCBIfam" id="TIGR00184">
    <property type="entry name" value="purA"/>
    <property type="match status" value="1"/>
</dbReference>
<keyword evidence="2 8" id="KW-0436">Ligase</keyword>
<feature type="binding site" evidence="8">
    <location>
        <begin position="297"/>
        <end position="303"/>
    </location>
    <ligand>
        <name>substrate</name>
    </ligand>
</feature>
<feature type="binding site" evidence="8">
    <location>
        <begin position="12"/>
        <end position="18"/>
    </location>
    <ligand>
        <name>GTP</name>
        <dbReference type="ChEBI" id="CHEBI:37565"/>
    </ligand>
</feature>
<dbReference type="SMART" id="SM00788">
    <property type="entry name" value="Adenylsucc_synt"/>
    <property type="match status" value="1"/>
</dbReference>
<dbReference type="InterPro" id="IPR042110">
    <property type="entry name" value="Adenylosuccinate_synth_dom2"/>
</dbReference>
<dbReference type="PANTHER" id="PTHR11846">
    <property type="entry name" value="ADENYLOSUCCINATE SYNTHETASE"/>
    <property type="match status" value="1"/>
</dbReference>
<keyword evidence="4 8" id="KW-0547">Nucleotide-binding</keyword>
<gene>
    <name evidence="8" type="primary">purA</name>
    <name evidence="11" type="ORF">DT99_34250</name>
</gene>
<evidence type="ECO:0000256" key="9">
    <source>
        <dbReference type="PROSITE-ProRule" id="PRU10134"/>
    </source>
</evidence>
<comment type="similarity">
    <text evidence="8 10">Belongs to the adenylosuccinate synthetase family.</text>
</comment>
<dbReference type="GO" id="GO:0004019">
    <property type="term" value="F:adenylosuccinate synthase activity"/>
    <property type="evidence" value="ECO:0007669"/>
    <property type="project" value="UniProtKB-UniRule"/>
</dbReference>
<feature type="binding site" evidence="8">
    <location>
        <begin position="329"/>
        <end position="331"/>
    </location>
    <ligand>
        <name>GTP</name>
        <dbReference type="ChEBI" id="CHEBI:37565"/>
    </ligand>
</feature>
<dbReference type="CDD" id="cd03108">
    <property type="entry name" value="AdSS"/>
    <property type="match status" value="1"/>
</dbReference>
<feature type="binding site" evidence="8">
    <location>
        <begin position="40"/>
        <end position="42"/>
    </location>
    <ligand>
        <name>GTP</name>
        <dbReference type="ChEBI" id="CHEBI:37565"/>
    </ligand>
</feature>
<feature type="binding site" evidence="8">
    <location>
        <position position="13"/>
    </location>
    <ligand>
        <name>Mg(2+)</name>
        <dbReference type="ChEBI" id="CHEBI:18420"/>
    </ligand>
</feature>
<dbReference type="OrthoDB" id="9807553at2"/>
<feature type="binding site" description="in other chain" evidence="8">
    <location>
        <begin position="38"/>
        <end position="41"/>
    </location>
    <ligand>
        <name>IMP</name>
        <dbReference type="ChEBI" id="CHEBI:58053"/>
        <note>ligand shared between dimeric partners</note>
    </ligand>
</feature>
<comment type="catalytic activity">
    <reaction evidence="8 10">
        <text>IMP + L-aspartate + GTP = N(6)-(1,2-dicarboxyethyl)-AMP + GDP + phosphate + 2 H(+)</text>
        <dbReference type="Rhea" id="RHEA:15753"/>
        <dbReference type="ChEBI" id="CHEBI:15378"/>
        <dbReference type="ChEBI" id="CHEBI:29991"/>
        <dbReference type="ChEBI" id="CHEBI:37565"/>
        <dbReference type="ChEBI" id="CHEBI:43474"/>
        <dbReference type="ChEBI" id="CHEBI:57567"/>
        <dbReference type="ChEBI" id="CHEBI:58053"/>
        <dbReference type="ChEBI" id="CHEBI:58189"/>
        <dbReference type="EC" id="6.3.4.4"/>
    </reaction>
</comment>
<dbReference type="UniPathway" id="UPA00075">
    <property type="reaction ID" value="UER00335"/>
</dbReference>
<comment type="cofactor">
    <cofactor evidence="8">
        <name>Mg(2+)</name>
        <dbReference type="ChEBI" id="CHEBI:18420"/>
    </cofactor>
    <text evidence="8">Binds 1 Mg(2+) ion per subunit.</text>
</comment>
<evidence type="ECO:0000256" key="6">
    <source>
        <dbReference type="ARBA" id="ARBA00022842"/>
    </source>
</evidence>
<dbReference type="EC" id="6.3.4.4" evidence="8 10"/>